<accession>A0A6L8WBE0</accession>
<evidence type="ECO:0000259" key="6">
    <source>
        <dbReference type="Pfam" id="PF00881"/>
    </source>
</evidence>
<evidence type="ECO:0000256" key="1">
    <source>
        <dbReference type="ARBA" id="ARBA00001917"/>
    </source>
</evidence>
<dbReference type="RefSeq" id="WP_161316340.1">
    <property type="nucleotide sequence ID" value="NZ_WTUW01000009.1"/>
</dbReference>
<keyword evidence="5" id="KW-0560">Oxidoreductase</keyword>
<comment type="caution">
    <text evidence="7">The sequence shown here is derived from an EMBL/GenBank/DDBJ whole genome shotgun (WGS) entry which is preliminary data.</text>
</comment>
<evidence type="ECO:0000313" key="7">
    <source>
        <dbReference type="EMBL" id="MZR31743.1"/>
    </source>
</evidence>
<dbReference type="SUPFAM" id="SSF55469">
    <property type="entry name" value="FMN-dependent nitroreductase-like"/>
    <property type="match status" value="1"/>
</dbReference>
<gene>
    <name evidence="7" type="ORF">GQE98_13995</name>
</gene>
<comment type="similarity">
    <text evidence="2">Belongs to the nitroreductase family.</text>
</comment>
<dbReference type="AlphaFoldDB" id="A0A6L8WBE0"/>
<reference evidence="7 8" key="1">
    <citation type="submission" date="2019-12" db="EMBL/GenBank/DDBJ databases">
        <title>Snethiella sp. nov. sp. isolated from sea sand.</title>
        <authorList>
            <person name="Kim J."/>
            <person name="Jeong S.E."/>
            <person name="Jung H.S."/>
            <person name="Jeon C.O."/>
        </authorList>
    </citation>
    <scope>NUCLEOTIDE SEQUENCE [LARGE SCALE GENOMIC DNA]</scope>
    <source>
        <strain evidence="7 8">DP05</strain>
    </source>
</reference>
<dbReference type="InterPro" id="IPR029479">
    <property type="entry name" value="Nitroreductase"/>
</dbReference>
<dbReference type="Pfam" id="PF00881">
    <property type="entry name" value="Nitroreductase"/>
    <property type="match status" value="1"/>
</dbReference>
<keyword evidence="8" id="KW-1185">Reference proteome</keyword>
<keyword evidence="4" id="KW-0288">FMN</keyword>
<dbReference type="Gene3D" id="3.40.109.10">
    <property type="entry name" value="NADH Oxidase"/>
    <property type="match status" value="1"/>
</dbReference>
<comment type="cofactor">
    <cofactor evidence="1">
        <name>FMN</name>
        <dbReference type="ChEBI" id="CHEBI:58210"/>
    </cofactor>
</comment>
<evidence type="ECO:0000256" key="2">
    <source>
        <dbReference type="ARBA" id="ARBA00007118"/>
    </source>
</evidence>
<name>A0A6L8WBE0_9PROT</name>
<protein>
    <submittedName>
        <fullName evidence="7">Nitroreductase</fullName>
    </submittedName>
</protein>
<evidence type="ECO:0000256" key="5">
    <source>
        <dbReference type="ARBA" id="ARBA00023002"/>
    </source>
</evidence>
<dbReference type="PANTHER" id="PTHR43673:SF2">
    <property type="entry name" value="NITROREDUCTASE"/>
    <property type="match status" value="1"/>
</dbReference>
<dbReference type="GO" id="GO:0016491">
    <property type="term" value="F:oxidoreductase activity"/>
    <property type="evidence" value="ECO:0007669"/>
    <property type="project" value="UniProtKB-KW"/>
</dbReference>
<evidence type="ECO:0000313" key="8">
    <source>
        <dbReference type="Proteomes" id="UP000476030"/>
    </source>
</evidence>
<organism evidence="7 8">
    <name type="scientific">Sneathiella litorea</name>
    <dbReference type="NCBI Taxonomy" id="2606216"/>
    <lineage>
        <taxon>Bacteria</taxon>
        <taxon>Pseudomonadati</taxon>
        <taxon>Pseudomonadota</taxon>
        <taxon>Alphaproteobacteria</taxon>
        <taxon>Sneathiellales</taxon>
        <taxon>Sneathiellaceae</taxon>
        <taxon>Sneathiella</taxon>
    </lineage>
</organism>
<dbReference type="PANTHER" id="PTHR43673">
    <property type="entry name" value="NAD(P)H NITROREDUCTASE YDGI-RELATED"/>
    <property type="match status" value="1"/>
</dbReference>
<proteinExistence type="inferred from homology"/>
<sequence>MRVSEAIKSRMTIRQFLDKPVPEETIREIIETAKRAPSGGNLQPWTVHVLVGKPLKALIEDIEAKVQKGETEDPEYNVYPPELVDPYKTRRRVVGQQLYDLIGVPRSDTPGKLKQLARNYRFFDAPVGIFFVLHRQMEIGQYADVGMFMENIMLLAREYGLDTCPQEAWARWPETLKKHLSLADHEMLFCGMALGYKDESAVINELVSEREEFENFVTLHGFEE</sequence>
<dbReference type="CDD" id="cd02136">
    <property type="entry name" value="PnbA_NfnB-like"/>
    <property type="match status" value="1"/>
</dbReference>
<feature type="domain" description="Nitroreductase" evidence="6">
    <location>
        <begin position="7"/>
        <end position="196"/>
    </location>
</feature>
<dbReference type="Proteomes" id="UP000476030">
    <property type="component" value="Unassembled WGS sequence"/>
</dbReference>
<dbReference type="InterPro" id="IPR000415">
    <property type="entry name" value="Nitroreductase-like"/>
</dbReference>
<dbReference type="EMBL" id="WTUW01000009">
    <property type="protein sequence ID" value="MZR31743.1"/>
    <property type="molecule type" value="Genomic_DNA"/>
</dbReference>
<keyword evidence="3" id="KW-0285">Flavoprotein</keyword>
<evidence type="ECO:0000256" key="4">
    <source>
        <dbReference type="ARBA" id="ARBA00022643"/>
    </source>
</evidence>
<evidence type="ECO:0000256" key="3">
    <source>
        <dbReference type="ARBA" id="ARBA00022630"/>
    </source>
</evidence>